<keyword evidence="2" id="KW-1185">Reference proteome</keyword>
<protein>
    <submittedName>
        <fullName evidence="1">Uncharacterized protein</fullName>
    </submittedName>
</protein>
<feature type="non-terminal residue" evidence="1">
    <location>
        <position position="343"/>
    </location>
</feature>
<dbReference type="EMBL" id="JANBVB010003309">
    <property type="protein sequence ID" value="KAJ2879458.1"/>
    <property type="molecule type" value="Genomic_DNA"/>
</dbReference>
<sequence>MASACGQTWWPPLAPNTASGQWPAGGKEYEYDLGASDMTIAWWQQWVFLEELVFAIQRNLALIRLAAAMLLAMLWAPTVVQLVVVSMAGRCHTVAKNATMADDDEVLEACDLMRKGTIGAIATWACWTALAALLVSFNTNPCCTPLQLASLPFVRAPPMSDVGCDPTGCRTSISLPLGQKQGFAAKGGMMPPMQHGFGQMAHPHHHQQQQQQFGGYQAYQHSKPPPQQQQHGPISGGVGQKKPPSSSYRSSWSYMDKRSIMTDSCKGDNQSNKTTNPHLHSQNMVHQFYHLQNQQFQSLHQIQQASRMSEERLQLRQQQQLAATNHKAVQRQLSTVCTTSEQS</sequence>
<evidence type="ECO:0000313" key="2">
    <source>
        <dbReference type="Proteomes" id="UP001139981"/>
    </source>
</evidence>
<comment type="caution">
    <text evidence="1">The sequence shown here is derived from an EMBL/GenBank/DDBJ whole genome shotgun (WGS) entry which is preliminary data.</text>
</comment>
<name>A0ACC1LTL1_9FUNG</name>
<gene>
    <name evidence="1" type="ORF">IWW38_006114</name>
</gene>
<proteinExistence type="predicted"/>
<accession>A0ACC1LTL1</accession>
<organism evidence="1 2">
    <name type="scientific">Coemansia aciculifera</name>
    <dbReference type="NCBI Taxonomy" id="417176"/>
    <lineage>
        <taxon>Eukaryota</taxon>
        <taxon>Fungi</taxon>
        <taxon>Fungi incertae sedis</taxon>
        <taxon>Zoopagomycota</taxon>
        <taxon>Kickxellomycotina</taxon>
        <taxon>Kickxellomycetes</taxon>
        <taxon>Kickxellales</taxon>
        <taxon>Kickxellaceae</taxon>
        <taxon>Coemansia</taxon>
    </lineage>
</organism>
<reference evidence="1" key="1">
    <citation type="submission" date="2022-07" db="EMBL/GenBank/DDBJ databases">
        <title>Phylogenomic reconstructions and comparative analyses of Kickxellomycotina fungi.</title>
        <authorList>
            <person name="Reynolds N.K."/>
            <person name="Stajich J.E."/>
            <person name="Barry K."/>
            <person name="Grigoriev I.V."/>
            <person name="Crous P."/>
            <person name="Smith M.E."/>
        </authorList>
    </citation>
    <scope>NUCLEOTIDE SEQUENCE</scope>
    <source>
        <strain evidence="1">CBS 190363</strain>
    </source>
</reference>
<dbReference type="Proteomes" id="UP001139981">
    <property type="component" value="Unassembled WGS sequence"/>
</dbReference>
<evidence type="ECO:0000313" key="1">
    <source>
        <dbReference type="EMBL" id="KAJ2879458.1"/>
    </source>
</evidence>